<dbReference type="GO" id="GO:0000155">
    <property type="term" value="F:phosphorelay sensor kinase activity"/>
    <property type="evidence" value="ECO:0007669"/>
    <property type="project" value="InterPro"/>
</dbReference>
<evidence type="ECO:0000313" key="12">
    <source>
        <dbReference type="EMBL" id="EOR92949.1"/>
    </source>
</evidence>
<dbReference type="Pfam" id="PF08447">
    <property type="entry name" value="PAS_3"/>
    <property type="match status" value="1"/>
</dbReference>
<dbReference type="Proteomes" id="UP000014174">
    <property type="component" value="Unassembled WGS sequence"/>
</dbReference>
<dbReference type="InterPro" id="IPR035965">
    <property type="entry name" value="PAS-like_dom_sf"/>
</dbReference>
<dbReference type="NCBIfam" id="TIGR00229">
    <property type="entry name" value="sensory_box"/>
    <property type="match status" value="2"/>
</dbReference>
<evidence type="ECO:0000259" key="11">
    <source>
        <dbReference type="PROSITE" id="PS50112"/>
    </source>
</evidence>
<accession>R9GVI1</accession>
<dbReference type="SMART" id="SM00091">
    <property type="entry name" value="PAS"/>
    <property type="match status" value="2"/>
</dbReference>
<evidence type="ECO:0000256" key="1">
    <source>
        <dbReference type="ARBA" id="ARBA00000085"/>
    </source>
</evidence>
<dbReference type="Gene3D" id="1.20.5.1930">
    <property type="match status" value="1"/>
</dbReference>
<dbReference type="InterPro" id="IPR011712">
    <property type="entry name" value="Sig_transdc_His_kin_sub3_dim/P"/>
</dbReference>
<dbReference type="Gene3D" id="3.30.565.10">
    <property type="entry name" value="Histidine kinase-like ATPase, C-terminal domain"/>
    <property type="match status" value="1"/>
</dbReference>
<dbReference type="GO" id="GO:0016020">
    <property type="term" value="C:membrane"/>
    <property type="evidence" value="ECO:0007669"/>
    <property type="project" value="InterPro"/>
</dbReference>
<evidence type="ECO:0000256" key="8">
    <source>
        <dbReference type="ARBA" id="ARBA00023012"/>
    </source>
</evidence>
<feature type="domain" description="PAS" evidence="11">
    <location>
        <begin position="173"/>
        <end position="245"/>
    </location>
</feature>
<dbReference type="SUPFAM" id="SSF55785">
    <property type="entry name" value="PYP-like sensor domain (PAS domain)"/>
    <property type="match status" value="2"/>
</dbReference>
<dbReference type="InterPro" id="IPR013655">
    <property type="entry name" value="PAS_fold_3"/>
</dbReference>
<sequence length="512" mass="58474">MSSAEQELELKNKAERNKLLQELQVHQIELEMQNDELRRANEELEMQRIKFTGIYELAPVGYFILNQSGIVEEVNTAGSVLLDFDKSIIVKRSFQSFIAQDYTDTFYRFFKEIKSQNERKSCQLELITQQKNIVYAQVEGIAIHGIHTNRVDCYIALIDITERKEAVQRLEVTKERLELALEASEAGTWEYDYKTGKILLDDSNYQICGIDKHEYQGDYHHFLDAIHPTDRLAVDNYLRTCINQEKEVNIEFSINKTDKPCVVSMRGHHIKRSDENQRLVGTIMDISEKRRLENEAEKFKIEQQRNITAAIINTEATERKRISDSLHDGVCQLLYGIKLNLQQLNAADFNEGPLNNIKSLVDLSIKEARNISFELAPSILNDFGLTITIEEIGRRLSTDKLSIQTSVKGLHKRLDLSVEISIFRMVQELINNAIKHAEATLIRVEVRKMKGVEIVVSDNGIGFDQKGIEIPLKGMGLSNLKSKVAIYKGVMEIDSLPGRGTCVKILLGKITD</sequence>
<dbReference type="SUPFAM" id="SSF55874">
    <property type="entry name" value="ATPase domain of HSP90 chaperone/DNA topoisomerase II/histidine kinase"/>
    <property type="match status" value="1"/>
</dbReference>
<dbReference type="Pfam" id="PF07730">
    <property type="entry name" value="HisKA_3"/>
    <property type="match status" value="1"/>
</dbReference>
<dbReference type="PANTHER" id="PTHR24421">
    <property type="entry name" value="NITRATE/NITRITE SENSOR PROTEIN NARX-RELATED"/>
    <property type="match status" value="1"/>
</dbReference>
<evidence type="ECO:0000256" key="9">
    <source>
        <dbReference type="SAM" id="Coils"/>
    </source>
</evidence>
<keyword evidence="4" id="KW-0808">Transferase</keyword>
<evidence type="ECO:0000256" key="3">
    <source>
        <dbReference type="ARBA" id="ARBA00022553"/>
    </source>
</evidence>
<keyword evidence="13" id="KW-1185">Reference proteome</keyword>
<evidence type="ECO:0000259" key="10">
    <source>
        <dbReference type="PROSITE" id="PS50109"/>
    </source>
</evidence>
<dbReference type="CDD" id="cd16917">
    <property type="entry name" value="HATPase_UhpB-NarQ-NarX-like"/>
    <property type="match status" value="1"/>
</dbReference>
<comment type="catalytic activity">
    <reaction evidence="1">
        <text>ATP + protein L-histidine = ADP + protein N-phospho-L-histidine.</text>
        <dbReference type="EC" id="2.7.13.3"/>
    </reaction>
</comment>
<dbReference type="GO" id="GO:0005524">
    <property type="term" value="F:ATP binding"/>
    <property type="evidence" value="ECO:0007669"/>
    <property type="project" value="UniProtKB-KW"/>
</dbReference>
<protein>
    <recommendedName>
        <fullName evidence="2">histidine kinase</fullName>
        <ecNumber evidence="2">2.7.13.3</ecNumber>
    </recommendedName>
</protein>
<dbReference type="EMBL" id="AQPN01000140">
    <property type="protein sequence ID" value="EOR92949.1"/>
    <property type="molecule type" value="Genomic_DNA"/>
</dbReference>
<proteinExistence type="predicted"/>
<keyword evidence="6 12" id="KW-0418">Kinase</keyword>
<evidence type="ECO:0000256" key="4">
    <source>
        <dbReference type="ARBA" id="ARBA00022679"/>
    </source>
</evidence>
<dbReference type="PROSITE" id="PS50112">
    <property type="entry name" value="PAS"/>
    <property type="match status" value="1"/>
</dbReference>
<dbReference type="AlphaFoldDB" id="R9GVI1"/>
<dbReference type="InterPro" id="IPR005467">
    <property type="entry name" value="His_kinase_dom"/>
</dbReference>
<evidence type="ECO:0000256" key="2">
    <source>
        <dbReference type="ARBA" id="ARBA00012438"/>
    </source>
</evidence>
<keyword evidence="9" id="KW-0175">Coiled coil</keyword>
<gene>
    <name evidence="12" type="ORF">ADIARSV_3900</name>
</gene>
<evidence type="ECO:0000313" key="13">
    <source>
        <dbReference type="Proteomes" id="UP000014174"/>
    </source>
</evidence>
<evidence type="ECO:0000256" key="7">
    <source>
        <dbReference type="ARBA" id="ARBA00022840"/>
    </source>
</evidence>
<evidence type="ECO:0000256" key="5">
    <source>
        <dbReference type="ARBA" id="ARBA00022741"/>
    </source>
</evidence>
<dbReference type="EC" id="2.7.13.3" evidence="2"/>
<dbReference type="PROSITE" id="PS50109">
    <property type="entry name" value="HIS_KIN"/>
    <property type="match status" value="1"/>
</dbReference>
<dbReference type="PANTHER" id="PTHR24421:SF10">
    <property type="entry name" value="NITRATE_NITRITE SENSOR PROTEIN NARQ"/>
    <property type="match status" value="1"/>
</dbReference>
<keyword evidence="8" id="KW-0902">Two-component regulatory system</keyword>
<evidence type="ECO:0000256" key="6">
    <source>
        <dbReference type="ARBA" id="ARBA00022777"/>
    </source>
</evidence>
<dbReference type="Pfam" id="PF02518">
    <property type="entry name" value="HATPase_c"/>
    <property type="match status" value="1"/>
</dbReference>
<keyword evidence="3" id="KW-0597">Phosphoprotein</keyword>
<dbReference type="Gene3D" id="3.30.450.20">
    <property type="entry name" value="PAS domain"/>
    <property type="match status" value="2"/>
</dbReference>
<feature type="coiled-coil region" evidence="9">
    <location>
        <begin position="160"/>
        <end position="187"/>
    </location>
</feature>
<keyword evidence="5" id="KW-0547">Nucleotide-binding</keyword>
<reference evidence="12 13" key="1">
    <citation type="journal article" date="2013" name="Genome Announc.">
        <title>Draft Genome Sequence of Arcticibacter svalbardensis Strain MN12-7T, a Member of the Family Sphingobacteriaceae Isolated from an Arctic Soil Sample.</title>
        <authorList>
            <person name="Shivaji S."/>
            <person name="Ara S."/>
            <person name="Prasad S."/>
            <person name="Manasa B.P."/>
            <person name="Begum Z."/>
            <person name="Singh A."/>
            <person name="Kumar Pinnaka A."/>
        </authorList>
    </citation>
    <scope>NUCLEOTIDE SEQUENCE [LARGE SCALE GENOMIC DNA]</scope>
    <source>
        <strain evidence="12 13">MN12-7</strain>
    </source>
</reference>
<feature type="coiled-coil region" evidence="9">
    <location>
        <begin position="3"/>
        <end position="50"/>
    </location>
</feature>
<keyword evidence="7" id="KW-0067">ATP-binding</keyword>
<dbReference type="GO" id="GO:0046983">
    <property type="term" value="F:protein dimerization activity"/>
    <property type="evidence" value="ECO:0007669"/>
    <property type="project" value="InterPro"/>
</dbReference>
<comment type="caution">
    <text evidence="12">The sequence shown here is derived from an EMBL/GenBank/DDBJ whole genome shotgun (WGS) entry which is preliminary data.</text>
</comment>
<dbReference type="eggNOG" id="COG4585">
    <property type="taxonomic scope" value="Bacteria"/>
</dbReference>
<feature type="domain" description="Histidine kinase" evidence="10">
    <location>
        <begin position="422"/>
        <end position="511"/>
    </location>
</feature>
<dbReference type="InterPro" id="IPR050482">
    <property type="entry name" value="Sensor_HK_TwoCompSys"/>
</dbReference>
<organism evidence="12 13">
    <name type="scientific">Arcticibacter svalbardensis MN12-7</name>
    <dbReference type="NCBI Taxonomy" id="1150600"/>
    <lineage>
        <taxon>Bacteria</taxon>
        <taxon>Pseudomonadati</taxon>
        <taxon>Bacteroidota</taxon>
        <taxon>Sphingobacteriia</taxon>
        <taxon>Sphingobacteriales</taxon>
        <taxon>Sphingobacteriaceae</taxon>
        <taxon>Arcticibacter</taxon>
    </lineage>
</organism>
<dbReference type="SMART" id="SM00387">
    <property type="entry name" value="HATPase_c"/>
    <property type="match status" value="1"/>
</dbReference>
<dbReference type="Pfam" id="PF13426">
    <property type="entry name" value="PAS_9"/>
    <property type="match status" value="1"/>
</dbReference>
<dbReference type="InterPro" id="IPR003594">
    <property type="entry name" value="HATPase_dom"/>
</dbReference>
<dbReference type="InterPro" id="IPR000014">
    <property type="entry name" value="PAS"/>
</dbReference>
<name>R9GVI1_9SPHI</name>
<dbReference type="InterPro" id="IPR036890">
    <property type="entry name" value="HATPase_C_sf"/>
</dbReference>
<dbReference type="STRING" id="1150600.ADIARSV_3900"/>